<dbReference type="AlphaFoldDB" id="A0A109J0T1"/>
<dbReference type="SUPFAM" id="SSF51161">
    <property type="entry name" value="Trimeric LpxA-like enzymes"/>
    <property type="match status" value="1"/>
</dbReference>
<proteinExistence type="predicted"/>
<dbReference type="CDD" id="cd04647">
    <property type="entry name" value="LbH_MAT_like"/>
    <property type="match status" value="1"/>
</dbReference>
<dbReference type="EMBL" id="LNCD01000150">
    <property type="protein sequence ID" value="KWV40245.1"/>
    <property type="molecule type" value="Genomic_DNA"/>
</dbReference>
<evidence type="ECO:0000313" key="2">
    <source>
        <dbReference type="Proteomes" id="UP000068164"/>
    </source>
</evidence>
<dbReference type="Pfam" id="PF00132">
    <property type="entry name" value="Hexapep"/>
    <property type="match status" value="1"/>
</dbReference>
<comment type="caution">
    <text evidence="1">The sequence shown here is derived from an EMBL/GenBank/DDBJ whole genome shotgun (WGS) entry which is preliminary data.</text>
</comment>
<keyword evidence="2" id="KW-1185">Reference proteome</keyword>
<dbReference type="Gene3D" id="2.160.10.10">
    <property type="entry name" value="Hexapeptide repeat proteins"/>
    <property type="match status" value="1"/>
</dbReference>
<name>A0A109J0T1_9HYPH</name>
<evidence type="ECO:0000313" key="1">
    <source>
        <dbReference type="EMBL" id="KWV40245.1"/>
    </source>
</evidence>
<reference evidence="1 2" key="1">
    <citation type="submission" date="2015-11" db="EMBL/GenBank/DDBJ databases">
        <title>Draft Genome Sequence of the Strain BR 10423 (Rhizobium sp.) isolated from nodules of Mimosa pudica.</title>
        <authorList>
            <person name="Barauna A.C."/>
            <person name="Zilli J.E."/>
            <person name="Simoes-Araujo J.L."/>
            <person name="Reis V.M."/>
            <person name="James E.K."/>
            <person name="Reis F.B.Jr."/>
            <person name="Rouws L.F."/>
            <person name="Passos S.R."/>
            <person name="Gois S.R."/>
        </authorList>
    </citation>
    <scope>NUCLEOTIDE SEQUENCE [LARGE SCALE GENOMIC DNA]</scope>
    <source>
        <strain evidence="1 2">BR10423</strain>
    </source>
</reference>
<sequence length="190" mass="20710">MNLGFLVKLRWMLSRRSFSIGNAPNMRYWPRFRGRGRIEIGDRFTTRCGVIVDAQSGHINIGNDVSINDYSILLGHGGIRIGDNVRIAAHVVIVAFEHNYEDPTVPIRLQSIRKEAVVIGDDVWIGAGAKVLAGSHIARGTVIGANTVVKGTTVPYGVYVGAPARLVKTRTGKHARTESVDRPVPVQAFG</sequence>
<accession>A0A109J0T1</accession>
<dbReference type="PANTHER" id="PTHR23416:SF78">
    <property type="entry name" value="LIPOPOLYSACCHARIDE BIOSYNTHESIS O-ACETYL TRANSFERASE WBBJ-RELATED"/>
    <property type="match status" value="1"/>
</dbReference>
<dbReference type="RefSeq" id="WP_062376410.1">
    <property type="nucleotide sequence ID" value="NZ_LNCD01000150.1"/>
</dbReference>
<organism evidence="1 2">
    <name type="scientific">Rhizobium altiplani</name>
    <dbReference type="NCBI Taxonomy" id="1864509"/>
    <lineage>
        <taxon>Bacteria</taxon>
        <taxon>Pseudomonadati</taxon>
        <taxon>Pseudomonadota</taxon>
        <taxon>Alphaproteobacteria</taxon>
        <taxon>Hyphomicrobiales</taxon>
        <taxon>Rhizobiaceae</taxon>
        <taxon>Rhizobium/Agrobacterium group</taxon>
        <taxon>Rhizobium</taxon>
    </lineage>
</organism>
<dbReference type="Proteomes" id="UP000068164">
    <property type="component" value="Unassembled WGS sequence"/>
</dbReference>
<protein>
    <submittedName>
        <fullName evidence="1">Acetyltransferase</fullName>
    </submittedName>
</protein>
<dbReference type="PANTHER" id="PTHR23416">
    <property type="entry name" value="SIALIC ACID SYNTHASE-RELATED"/>
    <property type="match status" value="1"/>
</dbReference>
<gene>
    <name evidence="1" type="ORF">AS026_26655</name>
</gene>
<dbReference type="InterPro" id="IPR011004">
    <property type="entry name" value="Trimer_LpxA-like_sf"/>
</dbReference>
<dbReference type="InterPro" id="IPR051159">
    <property type="entry name" value="Hexapeptide_acetyltransf"/>
</dbReference>
<dbReference type="InterPro" id="IPR001451">
    <property type="entry name" value="Hexapep"/>
</dbReference>